<dbReference type="RefSeq" id="WP_167094448.1">
    <property type="nucleotide sequence ID" value="NZ_WHJG01000093.1"/>
</dbReference>
<protein>
    <submittedName>
        <fullName evidence="1">Uncharacterized protein</fullName>
    </submittedName>
</protein>
<organism evidence="1 2">
    <name type="scientific">Massilia frigida</name>
    <dbReference type="NCBI Taxonomy" id="2609281"/>
    <lineage>
        <taxon>Bacteria</taxon>
        <taxon>Pseudomonadati</taxon>
        <taxon>Pseudomonadota</taxon>
        <taxon>Betaproteobacteria</taxon>
        <taxon>Burkholderiales</taxon>
        <taxon>Oxalobacteraceae</taxon>
        <taxon>Telluria group</taxon>
        <taxon>Massilia</taxon>
    </lineage>
</organism>
<dbReference type="EMBL" id="WHJG01000093">
    <property type="protein sequence ID" value="NHZ84119.1"/>
    <property type="molecule type" value="Genomic_DNA"/>
</dbReference>
<comment type="caution">
    <text evidence="1">The sequence shown here is derived from an EMBL/GenBank/DDBJ whole genome shotgun (WGS) entry which is preliminary data.</text>
</comment>
<proteinExistence type="predicted"/>
<keyword evidence="2" id="KW-1185">Reference proteome</keyword>
<accession>A0ABX0NKG9</accession>
<dbReference type="Proteomes" id="UP000621455">
    <property type="component" value="Unassembled WGS sequence"/>
</dbReference>
<sequence>MPLYTYVLSYKGATHVAQGSHSNFKGFISTWCSDLPANALPALTPALHRKLIEKAHYGEFAPVANASNAWRKSIDVDGSDFVVVAVQTQR</sequence>
<evidence type="ECO:0000313" key="1">
    <source>
        <dbReference type="EMBL" id="NHZ84119.1"/>
    </source>
</evidence>
<evidence type="ECO:0000313" key="2">
    <source>
        <dbReference type="Proteomes" id="UP000621455"/>
    </source>
</evidence>
<gene>
    <name evidence="1" type="ORF">F2P44_33420</name>
</gene>
<reference evidence="1 2" key="1">
    <citation type="submission" date="2019-10" db="EMBL/GenBank/DDBJ databases">
        <title>Taxonomy of Antarctic Massilia spp.: description of Massilia rubra sp. nov., Massilia aquatica sp. nov., Massilia mucilaginosa sp. nov., Massilia frigida sp. nov. isolated from streams, lakes and regoliths.</title>
        <authorList>
            <person name="Holochova P."/>
            <person name="Sedlacek I."/>
            <person name="Kralova S."/>
            <person name="Maslanova I."/>
            <person name="Busse H.-J."/>
            <person name="Stankova E."/>
            <person name="Vrbovska V."/>
            <person name="Kovarovic V."/>
            <person name="Bartak M."/>
            <person name="Svec P."/>
            <person name="Pantucek R."/>
        </authorList>
    </citation>
    <scope>NUCLEOTIDE SEQUENCE [LARGE SCALE GENOMIC DNA]</scope>
    <source>
        <strain evidence="1 2">CCM 8695</strain>
    </source>
</reference>
<name>A0ABX0NKG9_9BURK</name>